<dbReference type="GO" id="GO:0005524">
    <property type="term" value="F:ATP binding"/>
    <property type="evidence" value="ECO:0007669"/>
    <property type="project" value="UniProtKB-KW"/>
</dbReference>
<dbReference type="Gene3D" id="3.40.50.1000">
    <property type="entry name" value="HAD superfamily/HAD-like"/>
    <property type="match status" value="1"/>
</dbReference>
<keyword evidence="4" id="KW-0547">Nucleotide-binding</keyword>
<feature type="transmembrane region" description="Helical" evidence="10">
    <location>
        <begin position="160"/>
        <end position="183"/>
    </location>
</feature>
<feature type="transmembrane region" description="Helical" evidence="10">
    <location>
        <begin position="357"/>
        <end position="379"/>
    </location>
</feature>
<evidence type="ECO:0000259" key="11">
    <source>
        <dbReference type="SMART" id="SM00831"/>
    </source>
</evidence>
<dbReference type="AlphaFoldDB" id="A0A135RS65"/>
<dbReference type="SUPFAM" id="SSF81660">
    <property type="entry name" value="Metal cation-transporting ATPase, ATP-binding domain N"/>
    <property type="match status" value="1"/>
</dbReference>
<gene>
    <name evidence="12" type="ORF">CSIM01_02865</name>
</gene>
<accession>A0A135RS65</accession>
<dbReference type="GO" id="GO:0016887">
    <property type="term" value="F:ATP hydrolysis activity"/>
    <property type="evidence" value="ECO:0007669"/>
    <property type="project" value="InterPro"/>
</dbReference>
<dbReference type="InterPro" id="IPR006068">
    <property type="entry name" value="ATPase_P-typ_cation-transptr_C"/>
</dbReference>
<feature type="domain" description="Cation-transporting P-type ATPase N-terminal" evidence="11">
    <location>
        <begin position="111"/>
        <end position="184"/>
    </location>
</feature>
<comment type="caution">
    <text evidence="12">The sequence shown here is derived from an EMBL/GenBank/DDBJ whole genome shotgun (WGS) entry which is preliminary data.</text>
</comment>
<dbReference type="Pfam" id="PF00690">
    <property type="entry name" value="Cation_ATPase_N"/>
    <property type="match status" value="1"/>
</dbReference>
<sequence length="1096" mass="121024">MEDSRKSAEIIRPNGNHNAHISFRGDEEMGNDIRGRPNINNKSANRPRSARSAASSISRRRRQSTSENFGIQIGYRTLSIHVSESQHATANAETDLKATKEGDDEYFAELNFHTVPGVQVCQQLGVSPDQGLSEQEASTRLQKNGPNTLPEPQANYLKKLLVYVFGGFCSVLWIGAIIFFICWKPLSDPPSAQNLAMAVLILIVIFLQAGFSAFQDWSTQKTMKSITSLLPSETLIMRNGDVKRMTASELVEGDIVHLRTGSKVPADLRLLSHSGDIRFDRGVLTGESEEVEGAIDSTDPNFLESRNIALMGTTVVNGHGVGIVILTGARSVMGRVARATTDVGEKATLIQKEIWRFVRIIVVLTVFLALLIFVAWIAWLKRDHPSYMNVVQMLNNVMGCVVAFIPEGMPVAVALTLMMVARRMKAVNILPKGLSTVETLGCVNVICSDKTGTLTQNQMTVNSVAFVDKPLSSPDDVHKGLNEEKPDAIFSVLQKAALICNDASFGADTMHLPPQERTAEGNATDVAVLRFAASARDSDAIMSNSARVFSIPFNSKNKWMLTLVHEDTVEKSNRFRVFVKGAPDVLLPACASFWSGRTQSIEALDGNAKMLFKDIQDKLSRNAERVVVICEKTLETILSPGTNAFSDEVAMKALENLTVVGILGIIDPPRPEAAWTVANCRRAGARFFMVTGDYGVTAAAIAHNIGIFTTSEPDTFDTIRRGMTPTAEELRHERLVGNGRSLLLEGTSIARLLAQDWDVVCEYEEIVFSRTTPEQKLRIVNEFRDRDNVVAVTGDGVNDAPALRAADVGVAVVTGSDVAIEAADLVLMDQFDSIVEAIRLGRLVFQNLQKVIAYLLPAGSWSEIWPVLVNVFFGVPLPLSVFLMIVICVFTDLFLSLSLIMEKQEFDLLSLPPRNAKRDHLINLKIYAQAYLFTGFMETICAHSMFFFYMWKYAGFPIHELFFLFEGYAEGYHGYTLDELTSFNATGQCVYFVTLVFLQWGNILAVRNRRLSIAQADPITKKRRNPWLIASAIISLAIAVFVTEVPGIQKLFGTASVPIEFWLLPVPLALGILFADEIRKLLLRLFPQGPISKVAW</sequence>
<organism evidence="12 13">
    <name type="scientific">Colletotrichum simmondsii</name>
    <dbReference type="NCBI Taxonomy" id="703756"/>
    <lineage>
        <taxon>Eukaryota</taxon>
        <taxon>Fungi</taxon>
        <taxon>Dikarya</taxon>
        <taxon>Ascomycota</taxon>
        <taxon>Pezizomycotina</taxon>
        <taxon>Sordariomycetes</taxon>
        <taxon>Hypocreomycetidae</taxon>
        <taxon>Glomerellales</taxon>
        <taxon>Glomerellaceae</taxon>
        <taxon>Colletotrichum</taxon>
        <taxon>Colletotrichum acutatum species complex</taxon>
    </lineage>
</organism>
<feature type="transmembrane region" description="Helical" evidence="10">
    <location>
        <begin position="1051"/>
        <end position="1075"/>
    </location>
</feature>
<dbReference type="GO" id="GO:0005886">
    <property type="term" value="C:plasma membrane"/>
    <property type="evidence" value="ECO:0007669"/>
    <property type="project" value="UniProtKB-SubCell"/>
</dbReference>
<dbReference type="PRINTS" id="PR00121">
    <property type="entry name" value="NAKATPASE"/>
</dbReference>
<evidence type="ECO:0000313" key="13">
    <source>
        <dbReference type="Proteomes" id="UP000070328"/>
    </source>
</evidence>
<feature type="transmembrane region" description="Helical" evidence="10">
    <location>
        <begin position="195"/>
        <end position="214"/>
    </location>
</feature>
<evidence type="ECO:0000256" key="10">
    <source>
        <dbReference type="SAM" id="Phobius"/>
    </source>
</evidence>
<protein>
    <recommendedName>
        <fullName evidence="11">Cation-transporting P-type ATPase N-terminal domain-containing protein</fullName>
    </recommendedName>
</protein>
<dbReference type="InterPro" id="IPR050510">
    <property type="entry name" value="Cation_transp_ATPase_P-type"/>
</dbReference>
<dbReference type="SUPFAM" id="SSF81653">
    <property type="entry name" value="Calcium ATPase, transduction domain A"/>
    <property type="match status" value="1"/>
</dbReference>
<feature type="compositionally biased region" description="Basic and acidic residues" evidence="9">
    <location>
        <begin position="23"/>
        <end position="35"/>
    </location>
</feature>
<keyword evidence="8 10" id="KW-0472">Membrane</keyword>
<dbReference type="InterPro" id="IPR036412">
    <property type="entry name" value="HAD-like_sf"/>
</dbReference>
<evidence type="ECO:0000256" key="6">
    <source>
        <dbReference type="ARBA" id="ARBA00022967"/>
    </source>
</evidence>
<keyword evidence="7 10" id="KW-1133">Transmembrane helix</keyword>
<dbReference type="SFLD" id="SFLDS00003">
    <property type="entry name" value="Haloacid_Dehalogenase"/>
    <property type="match status" value="1"/>
</dbReference>
<dbReference type="Pfam" id="PF13246">
    <property type="entry name" value="Cation_ATPase"/>
    <property type="match status" value="1"/>
</dbReference>
<dbReference type="GO" id="GO:0036376">
    <property type="term" value="P:sodium ion export across plasma membrane"/>
    <property type="evidence" value="ECO:0007669"/>
    <property type="project" value="TreeGrafter"/>
</dbReference>
<keyword evidence="2" id="KW-1003">Cell membrane</keyword>
<dbReference type="GO" id="GO:0030007">
    <property type="term" value="P:intracellular potassium ion homeostasis"/>
    <property type="evidence" value="ECO:0007669"/>
    <property type="project" value="TreeGrafter"/>
</dbReference>
<feature type="compositionally biased region" description="Low complexity" evidence="9">
    <location>
        <begin position="43"/>
        <end position="57"/>
    </location>
</feature>
<dbReference type="InterPro" id="IPR023299">
    <property type="entry name" value="ATPase_P-typ_cyto_dom_N"/>
</dbReference>
<feature type="transmembrane region" description="Helical" evidence="10">
    <location>
        <begin position="1027"/>
        <end position="1045"/>
    </location>
</feature>
<dbReference type="EMBL" id="JFBX01000863">
    <property type="protein sequence ID" value="KXH26564.1"/>
    <property type="molecule type" value="Genomic_DNA"/>
</dbReference>
<dbReference type="SUPFAM" id="SSF81665">
    <property type="entry name" value="Calcium ATPase, transmembrane domain M"/>
    <property type="match status" value="1"/>
</dbReference>
<dbReference type="InterPro" id="IPR059000">
    <property type="entry name" value="ATPase_P-type_domA"/>
</dbReference>
<dbReference type="NCBIfam" id="TIGR01494">
    <property type="entry name" value="ATPase_P-type"/>
    <property type="match status" value="2"/>
</dbReference>
<feature type="region of interest" description="Disordered" evidence="9">
    <location>
        <begin position="1"/>
        <end position="65"/>
    </location>
</feature>
<dbReference type="Pfam" id="PF00689">
    <property type="entry name" value="Cation_ATPase_C"/>
    <property type="match status" value="1"/>
</dbReference>
<dbReference type="Proteomes" id="UP000070328">
    <property type="component" value="Unassembled WGS sequence"/>
</dbReference>
<dbReference type="Gene3D" id="3.40.1110.10">
    <property type="entry name" value="Calcium-transporting ATPase, cytoplasmic domain N"/>
    <property type="match status" value="1"/>
</dbReference>
<feature type="transmembrane region" description="Helical" evidence="10">
    <location>
        <begin position="930"/>
        <end position="951"/>
    </location>
</feature>
<reference evidence="12 13" key="1">
    <citation type="submission" date="2014-02" db="EMBL/GenBank/DDBJ databases">
        <title>The genome sequence of Colletotrichum simmondsii CBS122122.</title>
        <authorList>
            <person name="Baroncelli R."/>
            <person name="Thon M.R."/>
        </authorList>
    </citation>
    <scope>NUCLEOTIDE SEQUENCE [LARGE SCALE GENOMIC DNA]</scope>
    <source>
        <strain evidence="12 13">CBS122122</strain>
    </source>
</reference>
<comment type="subcellular location">
    <subcellularLocation>
        <location evidence="1">Cell membrane</location>
        <topology evidence="1">Multi-pass membrane protein</topology>
    </subcellularLocation>
</comment>
<dbReference type="GO" id="GO:1990573">
    <property type="term" value="P:potassium ion import across plasma membrane"/>
    <property type="evidence" value="ECO:0007669"/>
    <property type="project" value="TreeGrafter"/>
</dbReference>
<dbReference type="SMART" id="SM00831">
    <property type="entry name" value="Cation_ATPase_N"/>
    <property type="match status" value="1"/>
</dbReference>
<dbReference type="FunFam" id="3.40.50.1000:FF:000001">
    <property type="entry name" value="Phospholipid-transporting ATPase IC"/>
    <property type="match status" value="1"/>
</dbReference>
<evidence type="ECO:0000256" key="1">
    <source>
        <dbReference type="ARBA" id="ARBA00004651"/>
    </source>
</evidence>
<dbReference type="InterPro" id="IPR023298">
    <property type="entry name" value="ATPase_P-typ_TM_dom_sf"/>
</dbReference>
<dbReference type="InterPro" id="IPR023214">
    <property type="entry name" value="HAD_sf"/>
</dbReference>
<evidence type="ECO:0000256" key="7">
    <source>
        <dbReference type="ARBA" id="ARBA00022989"/>
    </source>
</evidence>
<evidence type="ECO:0000256" key="3">
    <source>
        <dbReference type="ARBA" id="ARBA00022692"/>
    </source>
</evidence>
<dbReference type="PROSITE" id="PS00154">
    <property type="entry name" value="ATPASE_E1_E2"/>
    <property type="match status" value="1"/>
</dbReference>
<feature type="transmembrane region" description="Helical" evidence="10">
    <location>
        <begin position="851"/>
        <end position="873"/>
    </location>
</feature>
<dbReference type="InterPro" id="IPR001757">
    <property type="entry name" value="P_typ_ATPase"/>
</dbReference>
<proteinExistence type="predicted"/>
<dbReference type="Gene3D" id="1.20.1110.10">
    <property type="entry name" value="Calcium-transporting ATPase, transmembrane domain"/>
    <property type="match status" value="1"/>
</dbReference>
<dbReference type="GO" id="GO:0005391">
    <property type="term" value="F:P-type sodium:potassium-exchanging transporter activity"/>
    <property type="evidence" value="ECO:0007669"/>
    <property type="project" value="TreeGrafter"/>
</dbReference>
<dbReference type="PANTHER" id="PTHR43294">
    <property type="entry name" value="SODIUM/POTASSIUM-TRANSPORTING ATPASE SUBUNIT ALPHA"/>
    <property type="match status" value="1"/>
</dbReference>
<evidence type="ECO:0000256" key="5">
    <source>
        <dbReference type="ARBA" id="ARBA00022840"/>
    </source>
</evidence>
<dbReference type="PANTHER" id="PTHR43294:SF21">
    <property type="entry name" value="CATION TRANSPORTING ATPASE"/>
    <property type="match status" value="1"/>
</dbReference>
<dbReference type="SUPFAM" id="SSF56784">
    <property type="entry name" value="HAD-like"/>
    <property type="match status" value="1"/>
</dbReference>
<dbReference type="PRINTS" id="PR00119">
    <property type="entry name" value="CATATPASE"/>
</dbReference>
<feature type="transmembrane region" description="Helical" evidence="10">
    <location>
        <begin position="985"/>
        <end position="1006"/>
    </location>
</feature>
<name>A0A135RS65_9PEZI</name>
<evidence type="ECO:0000256" key="2">
    <source>
        <dbReference type="ARBA" id="ARBA00022475"/>
    </source>
</evidence>
<evidence type="ECO:0000256" key="9">
    <source>
        <dbReference type="SAM" id="MobiDB-lite"/>
    </source>
</evidence>
<dbReference type="SFLD" id="SFLDG00002">
    <property type="entry name" value="C1.7:_P-type_atpase_like"/>
    <property type="match status" value="1"/>
</dbReference>
<keyword evidence="3 10" id="KW-0812">Transmembrane</keyword>
<evidence type="ECO:0000313" key="12">
    <source>
        <dbReference type="EMBL" id="KXH26564.1"/>
    </source>
</evidence>
<feature type="transmembrane region" description="Helical" evidence="10">
    <location>
        <begin position="399"/>
        <end position="421"/>
    </location>
</feature>
<keyword evidence="5" id="KW-0067">ATP-binding</keyword>
<dbReference type="Gene3D" id="2.70.150.10">
    <property type="entry name" value="Calcium-transporting ATPase, cytoplasmic transduction domain A"/>
    <property type="match status" value="1"/>
</dbReference>
<dbReference type="InterPro" id="IPR008250">
    <property type="entry name" value="ATPase_P-typ_transduc_dom_A_sf"/>
</dbReference>
<dbReference type="OrthoDB" id="158672at2759"/>
<evidence type="ECO:0000256" key="8">
    <source>
        <dbReference type="ARBA" id="ARBA00023136"/>
    </source>
</evidence>
<dbReference type="InterPro" id="IPR018303">
    <property type="entry name" value="ATPase_P-typ_P_site"/>
</dbReference>
<dbReference type="GO" id="GO:1902600">
    <property type="term" value="P:proton transmembrane transport"/>
    <property type="evidence" value="ECO:0007669"/>
    <property type="project" value="TreeGrafter"/>
</dbReference>
<feature type="transmembrane region" description="Helical" evidence="10">
    <location>
        <begin position="879"/>
        <end position="900"/>
    </location>
</feature>
<dbReference type="InterPro" id="IPR044492">
    <property type="entry name" value="P_typ_ATPase_HD_dom"/>
</dbReference>
<dbReference type="Pfam" id="PF00122">
    <property type="entry name" value="E1-E2_ATPase"/>
    <property type="match status" value="1"/>
</dbReference>
<keyword evidence="13" id="KW-1185">Reference proteome</keyword>
<keyword evidence="6" id="KW-1278">Translocase</keyword>
<evidence type="ECO:0000256" key="4">
    <source>
        <dbReference type="ARBA" id="ARBA00022741"/>
    </source>
</evidence>
<dbReference type="SFLD" id="SFLDF00027">
    <property type="entry name" value="p-type_atpase"/>
    <property type="match status" value="1"/>
</dbReference>
<dbReference type="GO" id="GO:0006883">
    <property type="term" value="P:intracellular sodium ion homeostasis"/>
    <property type="evidence" value="ECO:0007669"/>
    <property type="project" value="TreeGrafter"/>
</dbReference>
<dbReference type="InterPro" id="IPR004014">
    <property type="entry name" value="ATPase_P-typ_cation-transptr_N"/>
</dbReference>